<name>A0A4Q4ZKK1_9ACTN</name>
<reference evidence="8 9" key="1">
    <citation type="submission" date="2019-01" db="EMBL/GenBank/DDBJ databases">
        <title>Nocardioides guangzhouensis sp. nov., an actinobacterium isolated from soil.</title>
        <authorList>
            <person name="Fu Y."/>
            <person name="Cai Y."/>
            <person name="Lin Z."/>
            <person name="Chen P."/>
        </authorList>
    </citation>
    <scope>NUCLEOTIDE SEQUENCE [LARGE SCALE GENOMIC DNA]</scope>
    <source>
        <strain evidence="8 9">130</strain>
    </source>
</reference>
<keyword evidence="5" id="KW-0804">Transcription</keyword>
<dbReference type="InterPro" id="IPR036388">
    <property type="entry name" value="WH-like_DNA-bd_sf"/>
</dbReference>
<dbReference type="PANTHER" id="PTHR43133">
    <property type="entry name" value="RNA POLYMERASE ECF-TYPE SIGMA FACTO"/>
    <property type="match status" value="1"/>
</dbReference>
<dbReference type="EMBL" id="SDKM01000003">
    <property type="protein sequence ID" value="RYP88415.1"/>
    <property type="molecule type" value="Genomic_DNA"/>
</dbReference>
<feature type="domain" description="RNA polymerase sigma factor 70 region 4 type 2" evidence="7">
    <location>
        <begin position="124"/>
        <end position="174"/>
    </location>
</feature>
<dbReference type="OrthoDB" id="2046835at2"/>
<dbReference type="GO" id="GO:0003677">
    <property type="term" value="F:DNA binding"/>
    <property type="evidence" value="ECO:0007669"/>
    <property type="project" value="UniProtKB-KW"/>
</dbReference>
<feature type="domain" description="RNA polymerase sigma-70 region 2" evidence="6">
    <location>
        <begin position="28"/>
        <end position="95"/>
    </location>
</feature>
<dbReference type="CDD" id="cd06171">
    <property type="entry name" value="Sigma70_r4"/>
    <property type="match status" value="1"/>
</dbReference>
<sequence>MRGVSHVDEVRAADELAGLGRADAVASLFRSQHRRLVGLAALLVDDRAVAEDVVQDAFVGLYRRWRHLRDPNAAVAYLNRAVVNGGRDRLRGGQRAATRRLMMVPRAETLESAEQGAIEHDEADRLWRALTRLPTRQRQVLVLRYYLDQSEAEIAETLQVSPGSIKRHASRGIDALARSMEAGS</sequence>
<proteinExistence type="inferred from homology"/>
<comment type="caution">
    <text evidence="8">The sequence shown here is derived from an EMBL/GenBank/DDBJ whole genome shotgun (WGS) entry which is preliminary data.</text>
</comment>
<gene>
    <name evidence="8" type="ORF">EKO23_03570</name>
</gene>
<keyword evidence="9" id="KW-1185">Reference proteome</keyword>
<evidence type="ECO:0000313" key="9">
    <source>
        <dbReference type="Proteomes" id="UP000295198"/>
    </source>
</evidence>
<dbReference type="SUPFAM" id="SSF88946">
    <property type="entry name" value="Sigma2 domain of RNA polymerase sigma factors"/>
    <property type="match status" value="1"/>
</dbReference>
<keyword evidence="4" id="KW-0238">DNA-binding</keyword>
<evidence type="ECO:0000256" key="2">
    <source>
        <dbReference type="ARBA" id="ARBA00023015"/>
    </source>
</evidence>
<dbReference type="InterPro" id="IPR013325">
    <property type="entry name" value="RNA_pol_sigma_r2"/>
</dbReference>
<dbReference type="Pfam" id="PF08281">
    <property type="entry name" value="Sigma70_r4_2"/>
    <property type="match status" value="1"/>
</dbReference>
<dbReference type="GO" id="GO:0006352">
    <property type="term" value="P:DNA-templated transcription initiation"/>
    <property type="evidence" value="ECO:0007669"/>
    <property type="project" value="InterPro"/>
</dbReference>
<dbReference type="PANTHER" id="PTHR43133:SF50">
    <property type="entry name" value="ECF RNA POLYMERASE SIGMA FACTOR SIGM"/>
    <property type="match status" value="1"/>
</dbReference>
<dbReference type="NCBIfam" id="TIGR02983">
    <property type="entry name" value="SigE-fam_strep"/>
    <property type="match status" value="1"/>
</dbReference>
<dbReference type="InterPro" id="IPR013249">
    <property type="entry name" value="RNA_pol_sigma70_r4_t2"/>
</dbReference>
<dbReference type="InterPro" id="IPR014325">
    <property type="entry name" value="RNA_pol_sigma-E_actinobac"/>
</dbReference>
<keyword evidence="3" id="KW-0731">Sigma factor</keyword>
<dbReference type="InterPro" id="IPR014284">
    <property type="entry name" value="RNA_pol_sigma-70_dom"/>
</dbReference>
<dbReference type="AlphaFoldDB" id="A0A4Q4ZKK1"/>
<evidence type="ECO:0000256" key="1">
    <source>
        <dbReference type="ARBA" id="ARBA00010641"/>
    </source>
</evidence>
<dbReference type="SUPFAM" id="SSF88659">
    <property type="entry name" value="Sigma3 and sigma4 domains of RNA polymerase sigma factors"/>
    <property type="match status" value="1"/>
</dbReference>
<evidence type="ECO:0000256" key="5">
    <source>
        <dbReference type="ARBA" id="ARBA00023163"/>
    </source>
</evidence>
<accession>A0A4Q4ZKK1</accession>
<dbReference type="NCBIfam" id="TIGR02937">
    <property type="entry name" value="sigma70-ECF"/>
    <property type="match status" value="1"/>
</dbReference>
<dbReference type="Gene3D" id="1.10.1740.10">
    <property type="match status" value="1"/>
</dbReference>
<dbReference type="InterPro" id="IPR007627">
    <property type="entry name" value="RNA_pol_sigma70_r2"/>
</dbReference>
<evidence type="ECO:0000256" key="4">
    <source>
        <dbReference type="ARBA" id="ARBA00023125"/>
    </source>
</evidence>
<keyword evidence="2" id="KW-0805">Transcription regulation</keyword>
<evidence type="ECO:0000313" key="8">
    <source>
        <dbReference type="EMBL" id="RYP88415.1"/>
    </source>
</evidence>
<organism evidence="8 9">
    <name type="scientific">Nocardioides guangzhouensis</name>
    <dbReference type="NCBI Taxonomy" id="2497878"/>
    <lineage>
        <taxon>Bacteria</taxon>
        <taxon>Bacillati</taxon>
        <taxon>Actinomycetota</taxon>
        <taxon>Actinomycetes</taxon>
        <taxon>Propionibacteriales</taxon>
        <taxon>Nocardioidaceae</taxon>
        <taxon>Nocardioides</taxon>
    </lineage>
</organism>
<dbReference type="Proteomes" id="UP000295198">
    <property type="component" value="Unassembled WGS sequence"/>
</dbReference>
<dbReference type="Pfam" id="PF04542">
    <property type="entry name" value="Sigma70_r2"/>
    <property type="match status" value="1"/>
</dbReference>
<dbReference type="InterPro" id="IPR013324">
    <property type="entry name" value="RNA_pol_sigma_r3/r4-like"/>
</dbReference>
<comment type="similarity">
    <text evidence="1">Belongs to the sigma-70 factor family. ECF subfamily.</text>
</comment>
<protein>
    <submittedName>
        <fullName evidence="8">SigE family RNA polymerase sigma factor</fullName>
    </submittedName>
</protein>
<dbReference type="InterPro" id="IPR039425">
    <property type="entry name" value="RNA_pol_sigma-70-like"/>
</dbReference>
<dbReference type="GO" id="GO:0016987">
    <property type="term" value="F:sigma factor activity"/>
    <property type="evidence" value="ECO:0007669"/>
    <property type="project" value="UniProtKB-KW"/>
</dbReference>
<dbReference type="Gene3D" id="1.10.10.10">
    <property type="entry name" value="Winged helix-like DNA-binding domain superfamily/Winged helix DNA-binding domain"/>
    <property type="match status" value="1"/>
</dbReference>
<evidence type="ECO:0000256" key="3">
    <source>
        <dbReference type="ARBA" id="ARBA00023082"/>
    </source>
</evidence>
<evidence type="ECO:0000259" key="7">
    <source>
        <dbReference type="Pfam" id="PF08281"/>
    </source>
</evidence>
<evidence type="ECO:0000259" key="6">
    <source>
        <dbReference type="Pfam" id="PF04542"/>
    </source>
</evidence>